<dbReference type="InterPro" id="IPR036188">
    <property type="entry name" value="FAD/NAD-bd_sf"/>
</dbReference>
<comment type="cofactor">
    <cofactor evidence="1">
        <name>FAD</name>
        <dbReference type="ChEBI" id="CHEBI:57692"/>
    </cofactor>
</comment>
<dbReference type="PANTHER" id="PTHR13789:SF318">
    <property type="entry name" value="GERANYLGERANYL DIPHOSPHATE REDUCTASE"/>
    <property type="match status" value="1"/>
</dbReference>
<proteinExistence type="predicted"/>
<dbReference type="GO" id="GO:0004497">
    <property type="term" value="F:monooxygenase activity"/>
    <property type="evidence" value="ECO:0007669"/>
    <property type="project" value="UniProtKB-KW"/>
</dbReference>
<dbReference type="EMBL" id="JBHSBH010000015">
    <property type="protein sequence ID" value="MFC3998866.1"/>
    <property type="molecule type" value="Genomic_DNA"/>
</dbReference>
<evidence type="ECO:0000259" key="6">
    <source>
        <dbReference type="Pfam" id="PF01494"/>
    </source>
</evidence>
<evidence type="ECO:0000313" key="7">
    <source>
        <dbReference type="EMBL" id="MFC3998866.1"/>
    </source>
</evidence>
<dbReference type="InterPro" id="IPR050493">
    <property type="entry name" value="FAD-dep_Monooxygenase_BioMet"/>
</dbReference>
<organism evidence="7 8">
    <name type="scientific">Nocardiopsis sediminis</name>
    <dbReference type="NCBI Taxonomy" id="1778267"/>
    <lineage>
        <taxon>Bacteria</taxon>
        <taxon>Bacillati</taxon>
        <taxon>Actinomycetota</taxon>
        <taxon>Actinomycetes</taxon>
        <taxon>Streptosporangiales</taxon>
        <taxon>Nocardiopsidaceae</taxon>
        <taxon>Nocardiopsis</taxon>
    </lineage>
</organism>
<feature type="domain" description="FAD-binding" evidence="6">
    <location>
        <begin position="3"/>
        <end position="339"/>
    </location>
</feature>
<dbReference type="SUPFAM" id="SSF51905">
    <property type="entry name" value="FAD/NAD(P)-binding domain"/>
    <property type="match status" value="1"/>
</dbReference>
<dbReference type="PANTHER" id="PTHR13789">
    <property type="entry name" value="MONOOXYGENASE"/>
    <property type="match status" value="1"/>
</dbReference>
<accession>A0ABV8FW28</accession>
<gene>
    <name evidence="7" type="ORF">ACFOVU_23270</name>
</gene>
<keyword evidence="5 7" id="KW-0503">Monooxygenase</keyword>
<dbReference type="Pfam" id="PF01494">
    <property type="entry name" value="FAD_binding_3"/>
    <property type="match status" value="1"/>
</dbReference>
<dbReference type="InterPro" id="IPR002938">
    <property type="entry name" value="FAD-bd"/>
</dbReference>
<evidence type="ECO:0000313" key="8">
    <source>
        <dbReference type="Proteomes" id="UP001595847"/>
    </source>
</evidence>
<protein>
    <submittedName>
        <fullName evidence="7">FAD-dependent monooxygenase</fullName>
    </submittedName>
</protein>
<reference evidence="8" key="1">
    <citation type="journal article" date="2019" name="Int. J. Syst. Evol. Microbiol.">
        <title>The Global Catalogue of Microorganisms (GCM) 10K type strain sequencing project: providing services to taxonomists for standard genome sequencing and annotation.</title>
        <authorList>
            <consortium name="The Broad Institute Genomics Platform"/>
            <consortium name="The Broad Institute Genome Sequencing Center for Infectious Disease"/>
            <person name="Wu L."/>
            <person name="Ma J."/>
        </authorList>
    </citation>
    <scope>NUCLEOTIDE SEQUENCE [LARGE SCALE GENOMIC DNA]</scope>
    <source>
        <strain evidence="8">TBRC 1826</strain>
    </source>
</reference>
<keyword evidence="8" id="KW-1185">Reference proteome</keyword>
<evidence type="ECO:0000256" key="1">
    <source>
        <dbReference type="ARBA" id="ARBA00001974"/>
    </source>
</evidence>
<dbReference type="PRINTS" id="PR00420">
    <property type="entry name" value="RNGMNOXGNASE"/>
</dbReference>
<evidence type="ECO:0000256" key="2">
    <source>
        <dbReference type="ARBA" id="ARBA00022630"/>
    </source>
</evidence>
<name>A0ABV8FW28_9ACTN</name>
<keyword evidence="2" id="KW-0285">Flavoprotein</keyword>
<dbReference type="RefSeq" id="WP_378536985.1">
    <property type="nucleotide sequence ID" value="NZ_JBHSBH010000015.1"/>
</dbReference>
<keyword evidence="3" id="KW-0274">FAD</keyword>
<keyword evidence="4" id="KW-0560">Oxidoreductase</keyword>
<sequence>MRIVVVGAGIAGLTLAAALSGGPARVALLEQHQDPTPVGAGLQLAPNAARPLLRMGLGAALSEVAVRPRSRDFLRWDDGRLLHGTAMGVEYERRYGAPLYTLLRSDLHRILRRAAPGASVLRGHYVTDVLEESDGVTLVCADGREVHGDIAIGADGVHSVMRGVLNTEQHPPSGQAIYRGLVPATSVPEGFAEPRIRIWMGPDRHFAAYPVSGGASISFNASVPGGERRAESWSDRGRLSDLNRAFAGWVDDVPTLAAAASWIGVWGIQVREAVRAWHRGRIALMGDAAHPTLPFFAQGANQAVEDAVVLADCLRGATALTAERALARYAGLRRERTERIHAVAREVLSGLARDEEGPGRREDLLGGTGGPSSDWLYGYDVAAHLG</sequence>
<dbReference type="Gene3D" id="3.50.50.60">
    <property type="entry name" value="FAD/NAD(P)-binding domain"/>
    <property type="match status" value="1"/>
</dbReference>
<evidence type="ECO:0000256" key="3">
    <source>
        <dbReference type="ARBA" id="ARBA00022827"/>
    </source>
</evidence>
<dbReference type="Proteomes" id="UP001595847">
    <property type="component" value="Unassembled WGS sequence"/>
</dbReference>
<dbReference type="SUPFAM" id="SSF54373">
    <property type="entry name" value="FAD-linked reductases, C-terminal domain"/>
    <property type="match status" value="1"/>
</dbReference>
<evidence type="ECO:0000256" key="4">
    <source>
        <dbReference type="ARBA" id="ARBA00023002"/>
    </source>
</evidence>
<evidence type="ECO:0000256" key="5">
    <source>
        <dbReference type="ARBA" id="ARBA00023033"/>
    </source>
</evidence>
<comment type="caution">
    <text evidence="7">The sequence shown here is derived from an EMBL/GenBank/DDBJ whole genome shotgun (WGS) entry which is preliminary data.</text>
</comment>